<dbReference type="PANTHER" id="PTHR42070:SF1">
    <property type="entry name" value="FILAMENT ASSOCIATED PROTEIN, PUTATIVE (AFU_ORTHOLOGUE AFUA_8G06630)-RELATED"/>
    <property type="match status" value="1"/>
</dbReference>
<reference evidence="2 3" key="1">
    <citation type="submission" date="2018-02" db="EMBL/GenBank/DDBJ databases">
        <title>The genomes of Aspergillus section Nigri reveals drivers in fungal speciation.</title>
        <authorList>
            <consortium name="DOE Joint Genome Institute"/>
            <person name="Vesth T.C."/>
            <person name="Nybo J."/>
            <person name="Theobald S."/>
            <person name="Brandl J."/>
            <person name="Frisvad J.C."/>
            <person name="Nielsen K.F."/>
            <person name="Lyhne E.K."/>
            <person name="Kogle M.E."/>
            <person name="Kuo A."/>
            <person name="Riley R."/>
            <person name="Clum A."/>
            <person name="Nolan M."/>
            <person name="Lipzen A."/>
            <person name="Salamov A."/>
            <person name="Henrissat B."/>
            <person name="Wiebenga A."/>
            <person name="De vries R.P."/>
            <person name="Grigoriev I.V."/>
            <person name="Mortensen U.H."/>
            <person name="Andersen M.R."/>
            <person name="Baker S.E."/>
        </authorList>
    </citation>
    <scope>NUCLEOTIDE SEQUENCE [LARGE SCALE GENOMIC DNA]</scope>
    <source>
        <strain evidence="2 3">CBS 707.79</strain>
    </source>
</reference>
<organism evidence="2 3">
    <name type="scientific">Aspergillus ellipticus CBS 707.79</name>
    <dbReference type="NCBI Taxonomy" id="1448320"/>
    <lineage>
        <taxon>Eukaryota</taxon>
        <taxon>Fungi</taxon>
        <taxon>Dikarya</taxon>
        <taxon>Ascomycota</taxon>
        <taxon>Pezizomycotina</taxon>
        <taxon>Eurotiomycetes</taxon>
        <taxon>Eurotiomycetidae</taxon>
        <taxon>Eurotiales</taxon>
        <taxon>Aspergillaceae</taxon>
        <taxon>Aspergillus</taxon>
        <taxon>Aspergillus subgen. Circumdati</taxon>
    </lineage>
</organism>
<keyword evidence="3" id="KW-1185">Reference proteome</keyword>
<dbReference type="STRING" id="1448320.A0A319CV69"/>
<gene>
    <name evidence="2" type="ORF">BO71DRAFT_423538</name>
</gene>
<sequence>MDLDKNQKDLNRRARIRDNQRRSRAQKQSHTRELEQKLATLQEQARFKDVEHRLAIQKLEAENRKLSFLLSRSGLSLDVIEEYLQAVDDPNITQKLAIPNLRQPEGPCQSPCRQKQETRACLSRRDDAIGGTLNPQRPGEPETAPKSFPKASHQDELQSGGPVQEQSVCGCPPNETLASWPKNEDVLNTTLCAIADELISQYNTRGVDMAEIRRKLWAGFSKGLTTDEGCRVQNQILFQVLDEISNN</sequence>
<dbReference type="EMBL" id="KZ826075">
    <property type="protein sequence ID" value="PYH88670.1"/>
    <property type="molecule type" value="Genomic_DNA"/>
</dbReference>
<feature type="region of interest" description="Disordered" evidence="1">
    <location>
        <begin position="1"/>
        <end position="34"/>
    </location>
</feature>
<evidence type="ECO:0008006" key="4">
    <source>
        <dbReference type="Google" id="ProtNLM"/>
    </source>
</evidence>
<dbReference type="AlphaFoldDB" id="A0A319CV69"/>
<feature type="compositionally biased region" description="Basic and acidic residues" evidence="1">
    <location>
        <begin position="1"/>
        <end position="21"/>
    </location>
</feature>
<dbReference type="VEuPathDB" id="FungiDB:BO71DRAFT_423538"/>
<evidence type="ECO:0000313" key="2">
    <source>
        <dbReference type="EMBL" id="PYH88670.1"/>
    </source>
</evidence>
<evidence type="ECO:0000256" key="1">
    <source>
        <dbReference type="SAM" id="MobiDB-lite"/>
    </source>
</evidence>
<protein>
    <recommendedName>
        <fullName evidence="4">BZIP domain-containing protein</fullName>
    </recommendedName>
</protein>
<dbReference type="PANTHER" id="PTHR42070">
    <property type="entry name" value="FILAMENT ASSOCIATED PROTEIN, PUTATIVE (AFU_ORTHOLOGUE AFUA_8G06630)-RELATED"/>
    <property type="match status" value="1"/>
</dbReference>
<name>A0A319CV69_9EURO</name>
<feature type="region of interest" description="Disordered" evidence="1">
    <location>
        <begin position="123"/>
        <end position="168"/>
    </location>
</feature>
<dbReference type="OrthoDB" id="4505928at2759"/>
<proteinExistence type="predicted"/>
<accession>A0A319CV69</accession>
<evidence type="ECO:0000313" key="3">
    <source>
        <dbReference type="Proteomes" id="UP000247810"/>
    </source>
</evidence>
<dbReference type="Proteomes" id="UP000247810">
    <property type="component" value="Unassembled WGS sequence"/>
</dbReference>
<dbReference type="CDD" id="cd14688">
    <property type="entry name" value="bZIP_YAP"/>
    <property type="match status" value="1"/>
</dbReference>